<protein>
    <submittedName>
        <fullName evidence="6">L-threonine aldolase</fullName>
    </submittedName>
</protein>
<name>A0A316C9D0_PSESE</name>
<gene>
    <name evidence="6" type="ORF">C7441_105257</name>
</gene>
<evidence type="ECO:0000256" key="3">
    <source>
        <dbReference type="ARBA" id="ARBA00011881"/>
    </source>
</evidence>
<dbReference type="InterPro" id="IPR015422">
    <property type="entry name" value="PyrdxlP-dep_Trfase_small"/>
</dbReference>
<evidence type="ECO:0000256" key="4">
    <source>
        <dbReference type="ARBA" id="ARBA00022898"/>
    </source>
</evidence>
<accession>A0A316C9D0</accession>
<evidence type="ECO:0000256" key="2">
    <source>
        <dbReference type="ARBA" id="ARBA00006966"/>
    </source>
</evidence>
<evidence type="ECO:0000259" key="5">
    <source>
        <dbReference type="Pfam" id="PF01212"/>
    </source>
</evidence>
<dbReference type="AlphaFoldDB" id="A0A316C9D0"/>
<dbReference type="GO" id="GO:0006520">
    <property type="term" value="P:amino acid metabolic process"/>
    <property type="evidence" value="ECO:0007669"/>
    <property type="project" value="InterPro"/>
</dbReference>
<proteinExistence type="inferred from homology"/>
<dbReference type="STRING" id="1192868.GCA_000304395_00269"/>
<keyword evidence="4" id="KW-0663">Pyridoxal phosphate</keyword>
<feature type="domain" description="Aromatic amino acid beta-eliminating lyase/threonine aldolase" evidence="5">
    <location>
        <begin position="2"/>
        <end position="289"/>
    </location>
</feature>
<comment type="subunit">
    <text evidence="3">Homotetramer.</text>
</comment>
<reference evidence="6 7" key="1">
    <citation type="submission" date="2018-05" db="EMBL/GenBank/DDBJ databases">
        <title>Genomic Encyclopedia of Type Strains, Phase IV (KMG-IV): sequencing the most valuable type-strain genomes for metagenomic binning, comparative biology and taxonomic classification.</title>
        <authorList>
            <person name="Goeker M."/>
        </authorList>
    </citation>
    <scope>NUCLEOTIDE SEQUENCE [LARGE SCALE GENOMIC DNA]</scope>
    <source>
        <strain evidence="6 7">DSM 6986</strain>
    </source>
</reference>
<comment type="similarity">
    <text evidence="2">Belongs to the threonine aldolase family.</text>
</comment>
<dbReference type="Proteomes" id="UP000245396">
    <property type="component" value="Unassembled WGS sequence"/>
</dbReference>
<dbReference type="SUPFAM" id="SSF53383">
    <property type="entry name" value="PLP-dependent transferases"/>
    <property type="match status" value="1"/>
</dbReference>
<evidence type="ECO:0000256" key="1">
    <source>
        <dbReference type="ARBA" id="ARBA00001933"/>
    </source>
</evidence>
<dbReference type="Pfam" id="PF01212">
    <property type="entry name" value="Beta_elim_lyase"/>
    <property type="match status" value="1"/>
</dbReference>
<evidence type="ECO:0000313" key="6">
    <source>
        <dbReference type="EMBL" id="PWJ84637.1"/>
    </source>
</evidence>
<dbReference type="Gene3D" id="3.90.1150.10">
    <property type="entry name" value="Aspartate Aminotransferase, domain 1"/>
    <property type="match status" value="1"/>
</dbReference>
<dbReference type="InterPro" id="IPR015424">
    <property type="entry name" value="PyrdxlP-dep_Trfase"/>
</dbReference>
<dbReference type="EMBL" id="QGGG01000005">
    <property type="protein sequence ID" value="PWJ84637.1"/>
    <property type="molecule type" value="Genomic_DNA"/>
</dbReference>
<dbReference type="InterPro" id="IPR015421">
    <property type="entry name" value="PyrdxlP-dep_Trfase_major"/>
</dbReference>
<dbReference type="Gene3D" id="3.40.640.10">
    <property type="entry name" value="Type I PLP-dependent aspartate aminotransferase-like (Major domain)"/>
    <property type="match status" value="1"/>
</dbReference>
<dbReference type="GO" id="GO:0016829">
    <property type="term" value="F:lyase activity"/>
    <property type="evidence" value="ECO:0007669"/>
    <property type="project" value="InterPro"/>
</dbReference>
<evidence type="ECO:0000313" key="7">
    <source>
        <dbReference type="Proteomes" id="UP000245396"/>
    </source>
</evidence>
<sequence length="347" mass="37395">MDFRSDNTCPPAPEVLARLQNSLAVGESAYAEDEISAATKARLSRIFEREVDYFPVFTGTAANALAIAQLSGSFGEVVCSESSHIFADECGAVEFHSQARLRPISGNMGKLVPESLPPLTDSGDVHRGRPTVLSLSQSTETGLAYRPEEIVSLTQKARAAGVRVHMDGTRFANALAFTGATPAELSWQAGVDVLCLGATKGGAIGAEAVIFFSPEDAKEFRRMMKRSGHLGARMWFLSAQISAWLEDDFWLRSARHGNMMAALLDRLLRAKGIQPLYPVEANMIFVEMSAGQSVRLSEMGFLHYLAVQPDGRIAVRVVTSQATLETEVEALADAIGRCLATSAGRLA</sequence>
<organism evidence="6 7">
    <name type="scientific">Pseudaminobacter salicylatoxidans</name>
    <dbReference type="NCBI Taxonomy" id="93369"/>
    <lineage>
        <taxon>Bacteria</taxon>
        <taxon>Pseudomonadati</taxon>
        <taxon>Pseudomonadota</taxon>
        <taxon>Alphaproteobacteria</taxon>
        <taxon>Hyphomicrobiales</taxon>
        <taxon>Phyllobacteriaceae</taxon>
        <taxon>Pseudaminobacter</taxon>
    </lineage>
</organism>
<dbReference type="RefSeq" id="WP_109612659.1">
    <property type="nucleotide sequence ID" value="NZ_QGGG01000005.1"/>
</dbReference>
<dbReference type="PANTHER" id="PTHR48097:SF5">
    <property type="entry name" value="LOW SPECIFICITY L-THREONINE ALDOLASE"/>
    <property type="match status" value="1"/>
</dbReference>
<comment type="cofactor">
    <cofactor evidence="1">
        <name>pyridoxal 5'-phosphate</name>
        <dbReference type="ChEBI" id="CHEBI:597326"/>
    </cofactor>
</comment>
<keyword evidence="7" id="KW-1185">Reference proteome</keyword>
<comment type="caution">
    <text evidence="6">The sequence shown here is derived from an EMBL/GenBank/DDBJ whole genome shotgun (WGS) entry which is preliminary data.</text>
</comment>
<dbReference type="PANTHER" id="PTHR48097">
    <property type="entry name" value="L-THREONINE ALDOLASE-RELATED"/>
    <property type="match status" value="1"/>
</dbReference>
<dbReference type="InterPro" id="IPR001597">
    <property type="entry name" value="ArAA_b-elim_lyase/Thr_aldolase"/>
</dbReference>